<evidence type="ECO:0000259" key="2">
    <source>
        <dbReference type="Pfam" id="PF07819"/>
    </source>
</evidence>
<evidence type="ECO:0000313" key="3">
    <source>
        <dbReference type="EMBL" id="GGI12714.1"/>
    </source>
</evidence>
<feature type="region of interest" description="Disordered" evidence="1">
    <location>
        <begin position="435"/>
        <end position="504"/>
    </location>
</feature>
<dbReference type="RefSeq" id="WP_188354417.1">
    <property type="nucleotide sequence ID" value="NZ_BMDH01000001.1"/>
</dbReference>
<feature type="domain" description="GPI inositol-deacylase PGAP1-like alpha/beta" evidence="2">
    <location>
        <begin position="324"/>
        <end position="412"/>
    </location>
</feature>
<sequence length="573" mass="62068">MNARVSSSLYGSRSCTTVELDDIVHIADVCNHTGKLLQAHSSYWANLPASMSRFRAMAPLCPAWQMGVSRALGGASSTVGVSTYGCTIDTTTSIGNDNIAYEHIGIDTMLLQQRSADESEALSQVGTALILLADKLTQAHSLYSHAEHTVDRIINEGIELGFEISPKYTSLGFAALAALGVIRGSIVEQRFNPIYAITDTWWAQEGLLAGFGNLITLGNSKQAMAVGLVSTSEVNRAASKISMVTAPANNILFGDTLSVQEIYPKRGITTTDSIASSLDNVHDMRLNHVDYGSIAIEQFKQPDGTRSWMVTIPGTDGHLDSPFSWQTNIELMSARASQRKLADSARMVDQAMTMAGIQPGEPVAMVGHSQGGIVAATMASDFADKYTISHIVTAGSPIANHPIASQTWVTSIEMNDELVSNLDGARNPMTDQWLTVRGTSMPPQTGYSGITQRETQATATTPSLPRYTTVQSLPQLSADSSAQRATRSTNTLSHPTPTTSTMPYLNAHTQGTEVEHSGDRKFLSHEMWYMKAAWKDAQQLGAPDLARHEQHFDQIVQGEHISTQYFRGRISKN</sequence>
<gene>
    <name evidence="3" type="ORF">GCM10007377_02340</name>
</gene>
<dbReference type="AlphaFoldDB" id="A0A8J3AH30"/>
<reference evidence="3" key="2">
    <citation type="submission" date="2020-09" db="EMBL/GenBank/DDBJ databases">
        <authorList>
            <person name="Sun Q."/>
            <person name="Sedlacek I."/>
        </authorList>
    </citation>
    <scope>NUCLEOTIDE SEQUENCE</scope>
    <source>
        <strain evidence="3">CCM 8606</strain>
    </source>
</reference>
<accession>A0A8J3AH30</accession>
<protein>
    <recommendedName>
        <fullName evidence="2">GPI inositol-deacylase PGAP1-like alpha/beta domain-containing protein</fullName>
    </recommendedName>
</protein>
<dbReference type="InterPro" id="IPR029058">
    <property type="entry name" value="AB_hydrolase_fold"/>
</dbReference>
<comment type="caution">
    <text evidence="3">The sequence shown here is derived from an EMBL/GenBank/DDBJ whole genome shotgun (WGS) entry which is preliminary data.</text>
</comment>
<reference evidence="3" key="1">
    <citation type="journal article" date="2014" name="Int. J. Syst. Evol. Microbiol.">
        <title>Complete genome sequence of Corynebacterium casei LMG S-19264T (=DSM 44701T), isolated from a smear-ripened cheese.</title>
        <authorList>
            <consortium name="US DOE Joint Genome Institute (JGI-PGF)"/>
            <person name="Walter F."/>
            <person name="Albersmeier A."/>
            <person name="Kalinowski J."/>
            <person name="Ruckert C."/>
        </authorList>
    </citation>
    <scope>NUCLEOTIDE SEQUENCE</scope>
    <source>
        <strain evidence="3">CCM 8606</strain>
    </source>
</reference>
<dbReference type="Gene3D" id="3.40.50.1820">
    <property type="entry name" value="alpha/beta hydrolase"/>
    <property type="match status" value="1"/>
</dbReference>
<organism evidence="3 4">
    <name type="scientific">Galliscardovia ingluviei</name>
    <dbReference type="NCBI Taxonomy" id="1769422"/>
    <lineage>
        <taxon>Bacteria</taxon>
        <taxon>Bacillati</taxon>
        <taxon>Actinomycetota</taxon>
        <taxon>Actinomycetes</taxon>
        <taxon>Bifidobacteriales</taxon>
        <taxon>Bifidobacteriaceae</taxon>
        <taxon>Galliscardovia</taxon>
    </lineage>
</organism>
<dbReference type="EMBL" id="BMDH01000001">
    <property type="protein sequence ID" value="GGI12714.1"/>
    <property type="molecule type" value="Genomic_DNA"/>
</dbReference>
<proteinExistence type="predicted"/>
<evidence type="ECO:0000256" key="1">
    <source>
        <dbReference type="SAM" id="MobiDB-lite"/>
    </source>
</evidence>
<dbReference type="InterPro" id="IPR012908">
    <property type="entry name" value="PGAP1-ab_dom-like"/>
</dbReference>
<dbReference type="Proteomes" id="UP000619536">
    <property type="component" value="Unassembled WGS sequence"/>
</dbReference>
<evidence type="ECO:0000313" key="4">
    <source>
        <dbReference type="Proteomes" id="UP000619536"/>
    </source>
</evidence>
<name>A0A8J3AH30_9BIFI</name>
<keyword evidence="4" id="KW-1185">Reference proteome</keyword>
<dbReference type="GO" id="GO:0016788">
    <property type="term" value="F:hydrolase activity, acting on ester bonds"/>
    <property type="evidence" value="ECO:0007669"/>
    <property type="project" value="InterPro"/>
</dbReference>
<dbReference type="Pfam" id="PF07819">
    <property type="entry name" value="PGAP1"/>
    <property type="match status" value="1"/>
</dbReference>
<dbReference type="SUPFAM" id="SSF53474">
    <property type="entry name" value="alpha/beta-Hydrolases"/>
    <property type="match status" value="1"/>
</dbReference>